<dbReference type="EMBL" id="BART01025126">
    <property type="protein sequence ID" value="GAG97065.1"/>
    <property type="molecule type" value="Genomic_DNA"/>
</dbReference>
<sequence>MRRGGETIGGYSLIIDTELIRYKWVSVNADYPDYEKLIPTEFNCAWITTPLTNAGRTSIVFF</sequence>
<proteinExistence type="predicted"/>
<protein>
    <submittedName>
        <fullName evidence="1">Uncharacterized protein</fullName>
    </submittedName>
</protein>
<name>X1BPZ3_9ZZZZ</name>
<evidence type="ECO:0000313" key="1">
    <source>
        <dbReference type="EMBL" id="GAG97065.1"/>
    </source>
</evidence>
<dbReference type="AlphaFoldDB" id="X1BPZ3"/>
<accession>X1BPZ3</accession>
<organism evidence="1">
    <name type="scientific">marine sediment metagenome</name>
    <dbReference type="NCBI Taxonomy" id="412755"/>
    <lineage>
        <taxon>unclassified sequences</taxon>
        <taxon>metagenomes</taxon>
        <taxon>ecological metagenomes</taxon>
    </lineage>
</organism>
<comment type="caution">
    <text evidence="1">The sequence shown here is derived from an EMBL/GenBank/DDBJ whole genome shotgun (WGS) entry which is preliminary data.</text>
</comment>
<gene>
    <name evidence="1" type="ORF">S01H4_45175</name>
</gene>
<reference evidence="1" key="1">
    <citation type="journal article" date="2014" name="Front. Microbiol.">
        <title>High frequency of phylogenetically diverse reductive dehalogenase-homologous genes in deep subseafloor sedimentary metagenomes.</title>
        <authorList>
            <person name="Kawai M."/>
            <person name="Futagami T."/>
            <person name="Toyoda A."/>
            <person name="Takaki Y."/>
            <person name="Nishi S."/>
            <person name="Hori S."/>
            <person name="Arai W."/>
            <person name="Tsubouchi T."/>
            <person name="Morono Y."/>
            <person name="Uchiyama I."/>
            <person name="Ito T."/>
            <person name="Fujiyama A."/>
            <person name="Inagaki F."/>
            <person name="Takami H."/>
        </authorList>
    </citation>
    <scope>NUCLEOTIDE SEQUENCE</scope>
    <source>
        <strain evidence="1">Expedition CK06-06</strain>
    </source>
</reference>